<dbReference type="PROSITE" id="PS00139">
    <property type="entry name" value="THIOL_PROTEASE_CYS"/>
    <property type="match status" value="1"/>
</dbReference>
<dbReference type="AlphaFoldDB" id="A0A7S2TWX8"/>
<dbReference type="EMBL" id="HBHP01023006">
    <property type="protein sequence ID" value="CAD9770347.1"/>
    <property type="molecule type" value="Transcribed_RNA"/>
</dbReference>
<feature type="chain" id="PRO_5030773494" description="Peptidase C1A papain C-terminal domain-containing protein" evidence="3">
    <location>
        <begin position="19"/>
        <end position="368"/>
    </location>
</feature>
<dbReference type="CDD" id="cd02620">
    <property type="entry name" value="Peptidase_C1A_CathepsinB"/>
    <property type="match status" value="1"/>
</dbReference>
<feature type="domain" description="Peptidase C1A papain C-terminal" evidence="4">
    <location>
        <begin position="94"/>
        <end position="359"/>
    </location>
</feature>
<keyword evidence="2" id="KW-0865">Zymogen</keyword>
<feature type="signal peptide" evidence="3">
    <location>
        <begin position="1"/>
        <end position="18"/>
    </location>
</feature>
<keyword evidence="3" id="KW-0732">Signal</keyword>
<dbReference type="PROSITE" id="PS00639">
    <property type="entry name" value="THIOL_PROTEASE_HIS"/>
    <property type="match status" value="1"/>
</dbReference>
<gene>
    <name evidence="5" type="ORF">LSP00402_LOCUS14332</name>
</gene>
<evidence type="ECO:0000256" key="3">
    <source>
        <dbReference type="SAM" id="SignalP"/>
    </source>
</evidence>
<dbReference type="InterPro" id="IPR000668">
    <property type="entry name" value="Peptidase_C1A_C"/>
</dbReference>
<reference evidence="5" key="1">
    <citation type="submission" date="2021-01" db="EMBL/GenBank/DDBJ databases">
        <authorList>
            <person name="Corre E."/>
            <person name="Pelletier E."/>
            <person name="Niang G."/>
            <person name="Scheremetjew M."/>
            <person name="Finn R."/>
            <person name="Kale V."/>
            <person name="Holt S."/>
            <person name="Cochrane G."/>
            <person name="Meng A."/>
            <person name="Brown T."/>
            <person name="Cohen L."/>
        </authorList>
    </citation>
    <scope>NUCLEOTIDE SEQUENCE</scope>
    <source>
        <strain evidence="5">CCMP622</strain>
    </source>
</reference>
<dbReference type="InterPro" id="IPR000169">
    <property type="entry name" value="Pept_cys_AS"/>
</dbReference>
<dbReference type="Pfam" id="PF00112">
    <property type="entry name" value="Peptidase_C1"/>
    <property type="match status" value="1"/>
</dbReference>
<sequence length="368" mass="39472">MRLAATLLLPALASTITGYAFKHDAIRGKEIERLNLIPGMTWKAGFNDRFKGLPLNASKELCGVKPGNFERMQELIRNGTIKMVNSSMLGAEGIPTDFDSETNWPECAKVIGDIRDQSNCGCCWAFGAAEAASDRLCIATGGKVKVPLSSQEMCFCAESDGCGGGFLDLAWSYIARTGLVTGGQYNGTGPFGTDAGFCSAFSLPHCHHHGPQGSDPYPDEGAPGCPSASSPACPKTCDSGAKTPYDDFSSARYTYSGRPESYPSEKALQEAIMTNGPVETAFTVYSDFENYVSGVYQRTSSQVLGGHAVRIVGWGVDSGVKYWKVANSWNPYWGEKGYFRIIRGRDECGIESQAMASPAKAEWSGPGI</sequence>
<protein>
    <recommendedName>
        <fullName evidence="4">Peptidase C1A papain C-terminal domain-containing protein</fullName>
    </recommendedName>
</protein>
<evidence type="ECO:0000256" key="1">
    <source>
        <dbReference type="ARBA" id="ARBA00008455"/>
    </source>
</evidence>
<dbReference type="InterPro" id="IPR038765">
    <property type="entry name" value="Papain-like_cys_pep_sf"/>
</dbReference>
<evidence type="ECO:0000313" key="5">
    <source>
        <dbReference type="EMBL" id="CAD9770347.1"/>
    </source>
</evidence>
<proteinExistence type="inferred from homology"/>
<evidence type="ECO:0000256" key="2">
    <source>
        <dbReference type="ARBA" id="ARBA00023145"/>
    </source>
</evidence>
<dbReference type="InterPro" id="IPR025660">
    <property type="entry name" value="Pept_his_AS"/>
</dbReference>
<accession>A0A7S2TWX8</accession>
<name>A0A7S2TWX8_9EUKA</name>
<dbReference type="Gene3D" id="3.90.70.10">
    <property type="entry name" value="Cysteine proteinases"/>
    <property type="match status" value="1"/>
</dbReference>
<dbReference type="GO" id="GO:0006508">
    <property type="term" value="P:proteolysis"/>
    <property type="evidence" value="ECO:0007669"/>
    <property type="project" value="InterPro"/>
</dbReference>
<dbReference type="PRINTS" id="PR00705">
    <property type="entry name" value="PAPAIN"/>
</dbReference>
<dbReference type="SUPFAM" id="SSF54001">
    <property type="entry name" value="Cysteine proteinases"/>
    <property type="match status" value="1"/>
</dbReference>
<organism evidence="5">
    <name type="scientific">Lotharella oceanica</name>
    <dbReference type="NCBI Taxonomy" id="641309"/>
    <lineage>
        <taxon>Eukaryota</taxon>
        <taxon>Sar</taxon>
        <taxon>Rhizaria</taxon>
        <taxon>Cercozoa</taxon>
        <taxon>Chlorarachniophyceae</taxon>
        <taxon>Lotharella</taxon>
    </lineage>
</organism>
<dbReference type="InterPro" id="IPR013128">
    <property type="entry name" value="Peptidase_C1A"/>
</dbReference>
<dbReference type="GO" id="GO:0008234">
    <property type="term" value="F:cysteine-type peptidase activity"/>
    <property type="evidence" value="ECO:0007669"/>
    <property type="project" value="InterPro"/>
</dbReference>
<dbReference type="SMART" id="SM00645">
    <property type="entry name" value="Pept_C1"/>
    <property type="match status" value="1"/>
</dbReference>
<evidence type="ECO:0000259" key="4">
    <source>
        <dbReference type="SMART" id="SM00645"/>
    </source>
</evidence>
<comment type="similarity">
    <text evidence="1">Belongs to the peptidase C1 family.</text>
</comment>
<dbReference type="PANTHER" id="PTHR12411">
    <property type="entry name" value="CYSTEINE PROTEASE FAMILY C1-RELATED"/>
    <property type="match status" value="1"/>
</dbReference>